<evidence type="ECO:0000313" key="1">
    <source>
        <dbReference type="EMBL" id="ALG07954.1"/>
    </source>
</evidence>
<accession>A0A0N9HXI5</accession>
<organism evidence="1 2">
    <name type="scientific">Kibdelosporangium phytohabitans</name>
    <dbReference type="NCBI Taxonomy" id="860235"/>
    <lineage>
        <taxon>Bacteria</taxon>
        <taxon>Bacillati</taxon>
        <taxon>Actinomycetota</taxon>
        <taxon>Actinomycetes</taxon>
        <taxon>Pseudonocardiales</taxon>
        <taxon>Pseudonocardiaceae</taxon>
        <taxon>Kibdelosporangium</taxon>
    </lineage>
</organism>
<dbReference type="STRING" id="860235.AOZ06_14420"/>
<name>A0A0N9HXI5_9PSEU</name>
<protein>
    <submittedName>
        <fullName evidence="1">Uncharacterized protein</fullName>
    </submittedName>
</protein>
<gene>
    <name evidence="1" type="ORF">AOZ06_14420</name>
</gene>
<dbReference type="KEGG" id="kphy:AOZ06_14420"/>
<dbReference type="Proteomes" id="UP000063699">
    <property type="component" value="Chromosome"/>
</dbReference>
<reference evidence="1 2" key="1">
    <citation type="submission" date="2015-07" db="EMBL/GenBank/DDBJ databases">
        <title>Genome sequencing of Kibdelosporangium phytohabitans.</title>
        <authorList>
            <person name="Qin S."/>
            <person name="Xing K."/>
        </authorList>
    </citation>
    <scope>NUCLEOTIDE SEQUENCE [LARGE SCALE GENOMIC DNA]</scope>
    <source>
        <strain evidence="1 2">KLBMP1111</strain>
    </source>
</reference>
<evidence type="ECO:0000313" key="2">
    <source>
        <dbReference type="Proteomes" id="UP000063699"/>
    </source>
</evidence>
<proteinExistence type="predicted"/>
<keyword evidence="2" id="KW-1185">Reference proteome</keyword>
<sequence>MDIVMASSRVAAAMNVTCVRGPSVMSAVAATTTSRPAMASIAGVKRSRVRIWLLLVEDRRCRVSES</sequence>
<dbReference type="AlphaFoldDB" id="A0A0N9HXI5"/>
<dbReference type="EMBL" id="CP012752">
    <property type="protein sequence ID" value="ALG07954.1"/>
    <property type="molecule type" value="Genomic_DNA"/>
</dbReference>